<gene>
    <name evidence="8" type="ORF">TRICI_006299</name>
</gene>
<proteinExistence type="inferred from homology"/>
<dbReference type="Proteomes" id="UP000761534">
    <property type="component" value="Unassembled WGS sequence"/>
</dbReference>
<accession>A0A642UJ54</accession>
<evidence type="ECO:0000256" key="3">
    <source>
        <dbReference type="ARBA" id="ARBA00038984"/>
    </source>
</evidence>
<feature type="domain" description="Gfo/Idh/MocA-like oxidoreductase N-terminal" evidence="6">
    <location>
        <begin position="6"/>
        <end position="137"/>
    </location>
</feature>
<dbReference type="Pfam" id="PF22725">
    <property type="entry name" value="GFO_IDH_MocA_C3"/>
    <property type="match status" value="1"/>
</dbReference>
<sequence>MVFTCRWGILATGGIASKFAKDLMEDPAKREVDDVRHEIVAIASSTSKDRAEDFVRRMGIDKAHSSEIKCYGTYEELVNTPEVDIVYVATPHSAHYENCKLALEAGKSVLCEKAFTINEPQAAHLIEIAREKKVFLMEAVWTRFFPLCRHLQKILFEDRILGKIHHVVADCCLPFDLDNMPTAHRLLNPDLGGGALLDLGVYALTWIFMIAYNDPDNKLQPPVVTSAMLKNDYTHVDESTNISLVFPKSHVSALANTSIRYRSREDDICRIQGDKGDIIVQWAPFRPTSFRIHLKDHISQNNHADHGLDCDGEKVEFKPPGNGMFYEADECARCIRDGKLESSVMPLEESRQMMVVLDTVRKQNDFTFPEPIEQVYR</sequence>
<comment type="similarity">
    <text evidence="1">Belongs to the Gfo/Idh/MocA family.</text>
</comment>
<dbReference type="PANTHER" id="PTHR22604">
    <property type="entry name" value="OXIDOREDUCTASES"/>
    <property type="match status" value="1"/>
</dbReference>
<evidence type="ECO:0000313" key="8">
    <source>
        <dbReference type="EMBL" id="KAA8899929.1"/>
    </source>
</evidence>
<dbReference type="OrthoDB" id="2129491at2759"/>
<dbReference type="SUPFAM" id="SSF55347">
    <property type="entry name" value="Glyceraldehyde-3-phosphate dehydrogenase-like, C-terminal domain"/>
    <property type="match status" value="1"/>
</dbReference>
<dbReference type="VEuPathDB" id="FungiDB:TRICI_006299"/>
<dbReference type="InterPro" id="IPR055170">
    <property type="entry name" value="GFO_IDH_MocA-like_dom"/>
</dbReference>
<evidence type="ECO:0000256" key="2">
    <source>
        <dbReference type="ARBA" id="ARBA00023002"/>
    </source>
</evidence>
<evidence type="ECO:0000313" key="9">
    <source>
        <dbReference type="Proteomes" id="UP000761534"/>
    </source>
</evidence>
<dbReference type="Gene3D" id="3.30.360.10">
    <property type="entry name" value="Dihydrodipicolinate Reductase, domain 2"/>
    <property type="match status" value="1"/>
</dbReference>
<dbReference type="AlphaFoldDB" id="A0A642UJ54"/>
<dbReference type="InterPro" id="IPR050984">
    <property type="entry name" value="Gfo/Idh/MocA_domain"/>
</dbReference>
<evidence type="ECO:0000256" key="4">
    <source>
        <dbReference type="ARBA" id="ARBA00042988"/>
    </source>
</evidence>
<dbReference type="InterPro" id="IPR036291">
    <property type="entry name" value="NAD(P)-bd_dom_sf"/>
</dbReference>
<protein>
    <recommendedName>
        <fullName evidence="3">D-xylose 1-dehydrogenase (NADP(+), D-xylono-1,5-lactone-forming)</fullName>
        <ecNumber evidence="3">1.1.1.179</ecNumber>
    </recommendedName>
    <alternativeName>
        <fullName evidence="4">D-xylose-NADP dehydrogenase</fullName>
    </alternativeName>
</protein>
<dbReference type="Gene3D" id="3.40.50.720">
    <property type="entry name" value="NAD(P)-binding Rossmann-like Domain"/>
    <property type="match status" value="1"/>
</dbReference>
<dbReference type="EMBL" id="SWFS01000514">
    <property type="protein sequence ID" value="KAA8899929.1"/>
    <property type="molecule type" value="Genomic_DNA"/>
</dbReference>
<keyword evidence="9" id="KW-1185">Reference proteome</keyword>
<dbReference type="GO" id="GO:0000166">
    <property type="term" value="F:nucleotide binding"/>
    <property type="evidence" value="ECO:0007669"/>
    <property type="project" value="InterPro"/>
</dbReference>
<comment type="caution">
    <text evidence="8">The sequence shown here is derived from an EMBL/GenBank/DDBJ whole genome shotgun (WGS) entry which is preliminary data.</text>
</comment>
<dbReference type="GO" id="GO:0047837">
    <property type="term" value="F:D-xylose 1-dehydrogenase (NADP+) activity"/>
    <property type="evidence" value="ECO:0007669"/>
    <property type="project" value="UniProtKB-EC"/>
</dbReference>
<dbReference type="Pfam" id="PF01408">
    <property type="entry name" value="GFO_IDH_MocA"/>
    <property type="match status" value="1"/>
</dbReference>
<dbReference type="EC" id="1.1.1.179" evidence="3"/>
<dbReference type="InterPro" id="IPR000683">
    <property type="entry name" value="Gfo/Idh/MocA-like_OxRdtase_N"/>
</dbReference>
<keyword evidence="2" id="KW-0560">Oxidoreductase</keyword>
<organism evidence="8 9">
    <name type="scientific">Trichomonascus ciferrii</name>
    <dbReference type="NCBI Taxonomy" id="44093"/>
    <lineage>
        <taxon>Eukaryota</taxon>
        <taxon>Fungi</taxon>
        <taxon>Dikarya</taxon>
        <taxon>Ascomycota</taxon>
        <taxon>Saccharomycotina</taxon>
        <taxon>Dipodascomycetes</taxon>
        <taxon>Dipodascales</taxon>
        <taxon>Trichomonascaceae</taxon>
        <taxon>Trichomonascus</taxon>
        <taxon>Trichomonascus ciferrii complex</taxon>
    </lineage>
</organism>
<evidence type="ECO:0000256" key="1">
    <source>
        <dbReference type="ARBA" id="ARBA00010928"/>
    </source>
</evidence>
<evidence type="ECO:0000256" key="5">
    <source>
        <dbReference type="ARBA" id="ARBA00049233"/>
    </source>
</evidence>
<dbReference type="SUPFAM" id="SSF51735">
    <property type="entry name" value="NAD(P)-binding Rossmann-fold domains"/>
    <property type="match status" value="1"/>
</dbReference>
<evidence type="ECO:0000259" key="6">
    <source>
        <dbReference type="Pfam" id="PF01408"/>
    </source>
</evidence>
<dbReference type="PANTHER" id="PTHR22604:SF105">
    <property type="entry name" value="TRANS-1,2-DIHYDROBENZENE-1,2-DIOL DEHYDROGENASE"/>
    <property type="match status" value="1"/>
</dbReference>
<reference evidence="8" key="1">
    <citation type="journal article" date="2019" name="G3 (Bethesda)">
        <title>Genome Assemblies of Two Rare Opportunistic Yeast Pathogens: Diutina rugosa (syn. Candida rugosa) and Trichomonascus ciferrii (syn. Candida ciferrii).</title>
        <authorList>
            <person name="Mixao V."/>
            <person name="Saus E."/>
            <person name="Hansen A.P."/>
            <person name="Lass-Florl C."/>
            <person name="Gabaldon T."/>
        </authorList>
    </citation>
    <scope>NUCLEOTIDE SEQUENCE</scope>
    <source>
        <strain evidence="8">CBS 4856</strain>
    </source>
</reference>
<comment type="catalytic activity">
    <reaction evidence="5">
        <text>D-xylose + NADP(+) = D-xylono-1,5-lactone + NADPH + H(+)</text>
        <dbReference type="Rhea" id="RHEA:22000"/>
        <dbReference type="ChEBI" id="CHEBI:15378"/>
        <dbReference type="ChEBI" id="CHEBI:15867"/>
        <dbReference type="ChEBI" id="CHEBI:53455"/>
        <dbReference type="ChEBI" id="CHEBI:57783"/>
        <dbReference type="ChEBI" id="CHEBI:58349"/>
        <dbReference type="EC" id="1.1.1.179"/>
    </reaction>
</comment>
<feature type="domain" description="GFO/IDH/MocA-like oxidoreductase" evidence="7">
    <location>
        <begin position="155"/>
        <end position="278"/>
    </location>
</feature>
<name>A0A642UJ54_9ASCO</name>
<evidence type="ECO:0000259" key="7">
    <source>
        <dbReference type="Pfam" id="PF22725"/>
    </source>
</evidence>